<dbReference type="AlphaFoldDB" id="A0A1D7VT97"/>
<evidence type="ECO:0000313" key="2">
    <source>
        <dbReference type="Proteomes" id="UP000094094"/>
    </source>
</evidence>
<keyword evidence="2" id="KW-1185">Reference proteome</keyword>
<dbReference type="Proteomes" id="UP000094094">
    <property type="component" value="Chromosome"/>
</dbReference>
<dbReference type="KEGG" id="slc:SL103_30440"/>
<protein>
    <submittedName>
        <fullName evidence="1">Uncharacterized protein</fullName>
    </submittedName>
</protein>
<dbReference type="OrthoDB" id="4245183at2"/>
<gene>
    <name evidence="1" type="ORF">SL103_30440</name>
</gene>
<sequence length="96" mass="10921">MAKRSEPKKTMTKEEWIEQQLANAPDPTAEGAWWVLNRFGFPTEQVEAAYQAMLREKEERAARRTAGALSFIATPRLRATRRAGQPAWLTSRAVFS</sequence>
<accession>A0A1D7VT97</accession>
<dbReference type="EMBL" id="CP017157">
    <property type="protein sequence ID" value="AOP49995.1"/>
    <property type="molecule type" value="Genomic_DNA"/>
</dbReference>
<reference evidence="1 2" key="1">
    <citation type="submission" date="2016-09" db="EMBL/GenBank/DDBJ databases">
        <title>Complete genome sequencing of Streptomyces lydicus 103 and metabolic pathways analysis of antibiotic biosynthesis.</title>
        <authorList>
            <person name="Jia N."/>
            <person name="Ding M.-Z."/>
            <person name="Gao F."/>
            <person name="Yuan Y.-J."/>
        </authorList>
    </citation>
    <scope>NUCLEOTIDE SEQUENCE [LARGE SCALE GENOMIC DNA]</scope>
    <source>
        <strain evidence="1 2">103</strain>
    </source>
</reference>
<organism evidence="1 2">
    <name type="scientific">Streptomyces lydicus</name>
    <dbReference type="NCBI Taxonomy" id="47763"/>
    <lineage>
        <taxon>Bacteria</taxon>
        <taxon>Bacillati</taxon>
        <taxon>Actinomycetota</taxon>
        <taxon>Actinomycetes</taxon>
        <taxon>Kitasatosporales</taxon>
        <taxon>Streptomycetaceae</taxon>
        <taxon>Streptomyces</taxon>
    </lineage>
</organism>
<dbReference type="RefSeq" id="WP_069572175.1">
    <property type="nucleotide sequence ID" value="NZ_CP017157.1"/>
</dbReference>
<proteinExistence type="predicted"/>
<evidence type="ECO:0000313" key="1">
    <source>
        <dbReference type="EMBL" id="AOP49995.1"/>
    </source>
</evidence>
<name>A0A1D7VT97_9ACTN</name>